<dbReference type="Proteomes" id="UP000007089">
    <property type="component" value="Chromosome"/>
</dbReference>
<proteinExistence type="predicted"/>
<protein>
    <submittedName>
        <fullName evidence="3">Uncharacterized protein</fullName>
    </submittedName>
</protein>
<dbReference type="KEGG" id="acp:A2cp1_3662"/>
<feature type="region of interest" description="Disordered" evidence="1">
    <location>
        <begin position="31"/>
        <end position="61"/>
    </location>
</feature>
<feature type="transmembrane region" description="Helical" evidence="2">
    <location>
        <begin position="6"/>
        <end position="29"/>
    </location>
</feature>
<sequence>MKARSLVQVAWLNLRALPGAALAMLPILLRRPTGARGRKPREEGAGAPLPDAEAGRRATSS</sequence>
<keyword evidence="4" id="KW-1185">Reference proteome</keyword>
<organism evidence="3 4">
    <name type="scientific">Anaeromyxobacter dehalogenans (strain ATCC BAA-258 / DSM 21875 / 2CP-1)</name>
    <dbReference type="NCBI Taxonomy" id="455488"/>
    <lineage>
        <taxon>Bacteria</taxon>
        <taxon>Pseudomonadati</taxon>
        <taxon>Myxococcota</taxon>
        <taxon>Myxococcia</taxon>
        <taxon>Myxococcales</taxon>
        <taxon>Cystobacterineae</taxon>
        <taxon>Anaeromyxobacteraceae</taxon>
        <taxon>Anaeromyxobacter</taxon>
    </lineage>
</organism>
<dbReference type="RefSeq" id="WP_012527575.1">
    <property type="nucleotide sequence ID" value="NC_011891.1"/>
</dbReference>
<name>B8J6L7_ANAD2</name>
<evidence type="ECO:0000313" key="4">
    <source>
        <dbReference type="Proteomes" id="UP000007089"/>
    </source>
</evidence>
<keyword evidence="2" id="KW-1133">Transmembrane helix</keyword>
<reference evidence="3" key="1">
    <citation type="submission" date="2009-01" db="EMBL/GenBank/DDBJ databases">
        <title>Complete sequence of Anaeromyxobacter dehalogenans 2CP-1.</title>
        <authorList>
            <consortium name="US DOE Joint Genome Institute"/>
            <person name="Lucas S."/>
            <person name="Copeland A."/>
            <person name="Lapidus A."/>
            <person name="Glavina del Rio T."/>
            <person name="Dalin E."/>
            <person name="Tice H."/>
            <person name="Bruce D."/>
            <person name="Goodwin L."/>
            <person name="Pitluck S."/>
            <person name="Saunders E."/>
            <person name="Brettin T."/>
            <person name="Detter J.C."/>
            <person name="Han C."/>
            <person name="Larimer F."/>
            <person name="Land M."/>
            <person name="Hauser L."/>
            <person name="Kyrpides N."/>
            <person name="Ovchinnikova G."/>
            <person name="Beliaev A.S."/>
            <person name="Richardson P."/>
        </authorList>
    </citation>
    <scope>NUCLEOTIDE SEQUENCE</scope>
    <source>
        <strain evidence="3">2CP-1</strain>
    </source>
</reference>
<keyword evidence="2" id="KW-0472">Membrane</keyword>
<evidence type="ECO:0000256" key="2">
    <source>
        <dbReference type="SAM" id="Phobius"/>
    </source>
</evidence>
<keyword evidence="2" id="KW-0812">Transmembrane</keyword>
<accession>B8J6L7</accession>
<evidence type="ECO:0000313" key="3">
    <source>
        <dbReference type="EMBL" id="ACL66989.1"/>
    </source>
</evidence>
<dbReference type="HOGENOM" id="CLU_2912298_0_0_7"/>
<dbReference type="EMBL" id="CP001359">
    <property type="protein sequence ID" value="ACL66989.1"/>
    <property type="molecule type" value="Genomic_DNA"/>
</dbReference>
<evidence type="ECO:0000256" key="1">
    <source>
        <dbReference type="SAM" id="MobiDB-lite"/>
    </source>
</evidence>
<gene>
    <name evidence="3" type="ordered locus">A2cp1_3662</name>
</gene>
<dbReference type="AlphaFoldDB" id="B8J6L7"/>